<evidence type="ECO:0000313" key="1">
    <source>
        <dbReference type="EMBL" id="PWN54594.1"/>
    </source>
</evidence>
<comment type="caution">
    <text evidence="1">The sequence shown here is derived from an EMBL/GenBank/DDBJ whole genome shotgun (WGS) entry which is preliminary data.</text>
</comment>
<dbReference type="AlphaFoldDB" id="A0A383XPP0"/>
<name>A0A383XPP0_9GAMM</name>
<reference evidence="1 2" key="1">
    <citation type="submission" date="2018-05" db="EMBL/GenBank/DDBJ databases">
        <title>Abyssibacter profundi OUC007T gen. nov., sp. nov, a marine bacterium isolated from seawater of the Mariana Trench.</title>
        <authorList>
            <person name="Zhou S."/>
        </authorList>
    </citation>
    <scope>NUCLEOTIDE SEQUENCE [LARGE SCALE GENOMIC DNA]</scope>
    <source>
        <strain evidence="1 2">OUC007</strain>
    </source>
</reference>
<evidence type="ECO:0000313" key="2">
    <source>
        <dbReference type="Proteomes" id="UP000251800"/>
    </source>
</evidence>
<proteinExistence type="predicted"/>
<gene>
    <name evidence="1" type="ORF">DEH80_16675</name>
</gene>
<protein>
    <recommendedName>
        <fullName evidence="3">Glycosyltransferase</fullName>
    </recommendedName>
</protein>
<dbReference type="RefSeq" id="WP_109721661.1">
    <property type="nucleotide sequence ID" value="NZ_QEQK01000022.1"/>
</dbReference>
<sequence>MKKKQIIYSRMQAARLRKLELADLHRPRSTDADVLVSLTSIPSRFESLDLVVRSVLSQSVAPRRMVLWLNARLQDAVPDSVLALCGGKFEIRWTEQDSCHCKLAPSLGAFGDQVIVTCDDDLMLRRGWLSSLLDSHTRFPSEIIAHIARALTLDADHQVTAYEAWPKQKARGLAGHQLVQMGYGGVLYPPGSLHADATDAALYMRLTPRADDLWFKMMAYLAGTAVRTADRRVGRPREIVGADEVRLKPSNVNEDGNRAQWLALCEHYGVTSADLIQRA</sequence>
<organism evidence="1 2">
    <name type="scientific">Abyssibacter profundi</name>
    <dbReference type="NCBI Taxonomy" id="2182787"/>
    <lineage>
        <taxon>Bacteria</taxon>
        <taxon>Pseudomonadati</taxon>
        <taxon>Pseudomonadota</taxon>
        <taxon>Gammaproteobacteria</taxon>
        <taxon>Chromatiales</taxon>
        <taxon>Oceanococcaceae</taxon>
        <taxon>Abyssibacter</taxon>
    </lineage>
</organism>
<dbReference type="EMBL" id="QEQK01000022">
    <property type="protein sequence ID" value="PWN54594.1"/>
    <property type="molecule type" value="Genomic_DNA"/>
</dbReference>
<dbReference type="OrthoDB" id="5465469at2"/>
<keyword evidence="2" id="KW-1185">Reference proteome</keyword>
<accession>A0A383XPP0</accession>
<dbReference type="Proteomes" id="UP000251800">
    <property type="component" value="Unassembled WGS sequence"/>
</dbReference>
<evidence type="ECO:0008006" key="3">
    <source>
        <dbReference type="Google" id="ProtNLM"/>
    </source>
</evidence>